<feature type="non-terminal residue" evidence="7">
    <location>
        <position position="1"/>
    </location>
</feature>
<evidence type="ECO:0000256" key="1">
    <source>
        <dbReference type="ARBA" id="ARBA00004123"/>
    </source>
</evidence>
<reference evidence="7 8" key="1">
    <citation type="submission" date="2020-04" db="EMBL/GenBank/DDBJ databases">
        <title>Perkinsus olseni comparative genomics.</title>
        <authorList>
            <person name="Bogema D.R."/>
        </authorList>
    </citation>
    <scope>NUCLEOTIDE SEQUENCE [LARGE SCALE GENOMIC DNA]</scope>
    <source>
        <strain evidence="7">ATCC PRA-205</strain>
    </source>
</reference>
<dbReference type="PANTHER" id="PTHR18034:SF3">
    <property type="entry name" value="PRE-MRNA-SPLICING FACTOR CWC22 HOMOLOG"/>
    <property type="match status" value="1"/>
</dbReference>
<dbReference type="GO" id="GO:0003723">
    <property type="term" value="F:RNA binding"/>
    <property type="evidence" value="ECO:0007669"/>
    <property type="project" value="TreeGrafter"/>
</dbReference>
<dbReference type="Gene3D" id="1.25.40.180">
    <property type="match status" value="1"/>
</dbReference>
<proteinExistence type="predicted"/>
<accession>A0A7J6PSF6</accession>
<feature type="non-terminal residue" evidence="7">
    <location>
        <position position="444"/>
    </location>
</feature>
<keyword evidence="2" id="KW-0507">mRNA processing</keyword>
<dbReference type="PROSITE" id="PS51366">
    <property type="entry name" value="MI"/>
    <property type="match status" value="1"/>
</dbReference>
<dbReference type="AlphaFoldDB" id="A0A7J6PSF6"/>
<keyword evidence="4" id="KW-0539">Nucleus</keyword>
<dbReference type="EMBL" id="JABANM010034855">
    <property type="protein sequence ID" value="KAF4698953.1"/>
    <property type="molecule type" value="Genomic_DNA"/>
</dbReference>
<evidence type="ECO:0000259" key="6">
    <source>
        <dbReference type="PROSITE" id="PS51366"/>
    </source>
</evidence>
<dbReference type="PANTHER" id="PTHR18034">
    <property type="entry name" value="CELL CYCLE CONTROL PROTEIN CWF22-RELATED"/>
    <property type="match status" value="1"/>
</dbReference>
<dbReference type="InterPro" id="IPR050781">
    <property type="entry name" value="CWC22_splicing_factor"/>
</dbReference>
<sequence length="444" mass="49650">EIVDYTEQATVDLRRTVYLCIMSSVNFEECVHKILSLNIREGQEKEICTMLIDCCAMERTFNSFYALQAERLCRLVEVYRQNFEANFLDQYETCHRMETNKIRNVAKFYGHLLASDAISWEVLKCIQLTEETTTSATRIFIKNLFQYLSEVWGLRKLYHRLNDSNYEEALGGVLPKDTTHHMRFAINFFSAIGLGALTKKHRQLLQEVQAREAAERTAAEVADGDTSSSEDESSSDDDSSSSSSDSDSSSSGDSESESSEEGRSPSRRRSSTRRQMKVKRGVEEVRARLRGRVGVRAGVIGIREEGMTGGVLVENVGTRGGGEVREEVRARSEEGTEGVRAGMVGIRAGRMIEVPVGRIGQSRGGEVRAATVAAREEVRPWSGEGTEVKAESVGGGVIGEVLVERLHPGKWLKNLVTSPYIDYDYRRKILCHSYLALQFLDVLS</sequence>
<evidence type="ECO:0000256" key="5">
    <source>
        <dbReference type="SAM" id="MobiDB-lite"/>
    </source>
</evidence>
<dbReference type="SMART" id="SM00544">
    <property type="entry name" value="MA3"/>
    <property type="match status" value="1"/>
</dbReference>
<comment type="subcellular location">
    <subcellularLocation>
        <location evidence="1">Nucleus</location>
    </subcellularLocation>
</comment>
<keyword evidence="3" id="KW-0508">mRNA splicing</keyword>
<feature type="domain" description="MI" evidence="6">
    <location>
        <begin position="12"/>
        <end position="128"/>
    </location>
</feature>
<feature type="compositionally biased region" description="Basic and acidic residues" evidence="5">
    <location>
        <begin position="209"/>
        <end position="218"/>
    </location>
</feature>
<evidence type="ECO:0000313" key="7">
    <source>
        <dbReference type="EMBL" id="KAF4698953.1"/>
    </source>
</evidence>
<feature type="compositionally biased region" description="Basic residues" evidence="5">
    <location>
        <begin position="265"/>
        <end position="279"/>
    </location>
</feature>
<name>A0A7J6PSF6_PEROL</name>
<evidence type="ECO:0000256" key="2">
    <source>
        <dbReference type="ARBA" id="ARBA00022664"/>
    </source>
</evidence>
<protein>
    <submittedName>
        <fullName evidence="7">Pre-mRNA-splicing factor cwc22</fullName>
    </submittedName>
</protein>
<dbReference type="GO" id="GO:0000398">
    <property type="term" value="P:mRNA splicing, via spliceosome"/>
    <property type="evidence" value="ECO:0007669"/>
    <property type="project" value="TreeGrafter"/>
</dbReference>
<dbReference type="Proteomes" id="UP000574390">
    <property type="component" value="Unassembled WGS sequence"/>
</dbReference>
<feature type="compositionally biased region" description="Low complexity" evidence="5">
    <location>
        <begin position="240"/>
        <end position="253"/>
    </location>
</feature>
<feature type="compositionally biased region" description="Acidic residues" evidence="5">
    <location>
        <begin position="228"/>
        <end position="239"/>
    </location>
</feature>
<feature type="region of interest" description="Disordered" evidence="5">
    <location>
        <begin position="208"/>
        <end position="282"/>
    </location>
</feature>
<organism evidence="7 8">
    <name type="scientific">Perkinsus olseni</name>
    <name type="common">Perkinsus atlanticus</name>
    <dbReference type="NCBI Taxonomy" id="32597"/>
    <lineage>
        <taxon>Eukaryota</taxon>
        <taxon>Sar</taxon>
        <taxon>Alveolata</taxon>
        <taxon>Perkinsozoa</taxon>
        <taxon>Perkinsea</taxon>
        <taxon>Perkinsida</taxon>
        <taxon>Perkinsidae</taxon>
        <taxon>Perkinsus</taxon>
    </lineage>
</organism>
<dbReference type="Pfam" id="PF02847">
    <property type="entry name" value="MA3"/>
    <property type="match status" value="1"/>
</dbReference>
<dbReference type="InterPro" id="IPR003891">
    <property type="entry name" value="Initiation_fac_eIF4g_MI"/>
</dbReference>
<comment type="caution">
    <text evidence="7">The sequence shown here is derived from an EMBL/GenBank/DDBJ whole genome shotgun (WGS) entry which is preliminary data.</text>
</comment>
<gene>
    <name evidence="7" type="primary">CWC22_8</name>
    <name evidence="7" type="ORF">FOZ62_025664</name>
</gene>
<dbReference type="GO" id="GO:0071013">
    <property type="term" value="C:catalytic step 2 spliceosome"/>
    <property type="evidence" value="ECO:0007669"/>
    <property type="project" value="TreeGrafter"/>
</dbReference>
<evidence type="ECO:0000256" key="3">
    <source>
        <dbReference type="ARBA" id="ARBA00023187"/>
    </source>
</evidence>
<evidence type="ECO:0000313" key="8">
    <source>
        <dbReference type="Proteomes" id="UP000574390"/>
    </source>
</evidence>
<evidence type="ECO:0000256" key="4">
    <source>
        <dbReference type="ARBA" id="ARBA00023242"/>
    </source>
</evidence>